<dbReference type="InterPro" id="IPR011856">
    <property type="entry name" value="tRNA_endonuc-like_dom_sf"/>
</dbReference>
<evidence type="ECO:0000313" key="2">
    <source>
        <dbReference type="EMBL" id="AVX26220.1"/>
    </source>
</evidence>
<sequence>MSVVVYSDSELEKRIANAQADLRAWALSHDIWYESGFTTYAQRVDSEPGQDAVAFVLYSSGPLAQMLDGDLNPPSRTQFDQIADRHGFWYENYDGISYYFYAATEELQAAYDVYFQWKWVCSLIVEDFGDLYAELYQYFHTRPERLHNLHHREFEIFLYRLFQSQGYESEVGSGVGDGGIDVKLLQRGPLGDTLAYVQAKRYSPSNPIGLEAVAALRGVMANDGVGRGIFVTTSRYLPSAEAFARRSSGVLELKTSADVVQWCKDAEGGVVKDKSTLISDAHVLSVLHKVERGQYVSVVHAHSSHYTIGNVFALVLKETRHAALLMILPRVNVGGGPGGLDGHEVPRLDDRVLGFKNSNTVFRAKRKVDDRGAVSYWDGRNLFHIWDRRPCYFNHLD</sequence>
<reference evidence="2 3" key="1">
    <citation type="submission" date="2018-04" db="EMBL/GenBank/DDBJ databases">
        <authorList>
            <person name="Cha J.-S."/>
        </authorList>
    </citation>
    <scope>NUCLEOTIDE SEQUENCE [LARGE SCALE GENOMIC DNA]</scope>
    <source>
        <strain evidence="2 3">LMG5095</strain>
    </source>
</reference>
<keyword evidence="2" id="KW-0255">Endonuclease</keyword>
<dbReference type="Pfam" id="PF04471">
    <property type="entry name" value="Mrr_cat"/>
    <property type="match status" value="1"/>
</dbReference>
<keyword evidence="2" id="KW-0540">Nuclease</keyword>
<dbReference type="RefSeq" id="WP_029571541.1">
    <property type="nucleotide sequence ID" value="NZ_CP028490.1"/>
</dbReference>
<feature type="domain" description="Restriction endonuclease type IV Mrr" evidence="1">
    <location>
        <begin position="147"/>
        <end position="263"/>
    </location>
</feature>
<dbReference type="PANTHER" id="PTHR30015:SF7">
    <property type="entry name" value="TYPE IV METHYL-DIRECTED RESTRICTION ENZYME ECOKMRR"/>
    <property type="match status" value="1"/>
</dbReference>
<dbReference type="PANTHER" id="PTHR30015">
    <property type="entry name" value="MRR RESTRICTION SYSTEM PROTEIN"/>
    <property type="match status" value="1"/>
</dbReference>
<dbReference type="GO" id="GO:0009307">
    <property type="term" value="P:DNA restriction-modification system"/>
    <property type="evidence" value="ECO:0007669"/>
    <property type="project" value="InterPro"/>
</dbReference>
<keyword evidence="2" id="KW-0378">Hydrolase</keyword>
<dbReference type="Gene3D" id="3.40.1350.10">
    <property type="match status" value="1"/>
</dbReference>
<dbReference type="GO" id="GO:0003677">
    <property type="term" value="F:DNA binding"/>
    <property type="evidence" value="ECO:0007669"/>
    <property type="project" value="InterPro"/>
</dbReference>
<evidence type="ECO:0000313" key="3">
    <source>
        <dbReference type="Proteomes" id="UP000240475"/>
    </source>
</evidence>
<organism evidence="2 3">
    <name type="scientific">Pseudomonas syringae pv. atrofaciens</name>
    <dbReference type="NCBI Taxonomy" id="192087"/>
    <lineage>
        <taxon>Bacteria</taxon>
        <taxon>Pseudomonadati</taxon>
        <taxon>Pseudomonadota</taxon>
        <taxon>Gammaproteobacteria</taxon>
        <taxon>Pseudomonadales</taxon>
        <taxon>Pseudomonadaceae</taxon>
        <taxon>Pseudomonas</taxon>
        <taxon>Pseudomonas syringae</taxon>
    </lineage>
</organism>
<name>A0AAD0ID21_PSESX</name>
<dbReference type="SUPFAM" id="SSF52980">
    <property type="entry name" value="Restriction endonuclease-like"/>
    <property type="match status" value="1"/>
</dbReference>
<proteinExistence type="predicted"/>
<dbReference type="InterPro" id="IPR052906">
    <property type="entry name" value="Type_IV_Methyl-Rstrct_Enzyme"/>
</dbReference>
<evidence type="ECO:0000259" key="1">
    <source>
        <dbReference type="Pfam" id="PF04471"/>
    </source>
</evidence>
<protein>
    <submittedName>
        <fullName evidence="2">Restriction endonuclease</fullName>
    </submittedName>
</protein>
<dbReference type="GO" id="GO:0015666">
    <property type="term" value="F:restriction endodeoxyribonuclease activity"/>
    <property type="evidence" value="ECO:0007669"/>
    <property type="project" value="TreeGrafter"/>
</dbReference>
<dbReference type="EMBL" id="CP028490">
    <property type="protein sequence ID" value="AVX26220.1"/>
    <property type="molecule type" value="Genomic_DNA"/>
</dbReference>
<accession>A0AAD0ID21</accession>
<gene>
    <name evidence="2" type="ORF">DA456_24060</name>
</gene>
<dbReference type="AlphaFoldDB" id="A0AAD0ID21"/>
<dbReference type="InterPro" id="IPR011335">
    <property type="entry name" value="Restrct_endonuc-II-like"/>
</dbReference>
<dbReference type="Proteomes" id="UP000240475">
    <property type="component" value="Chromosome"/>
</dbReference>
<dbReference type="InterPro" id="IPR007560">
    <property type="entry name" value="Restrct_endonuc_IV_Mrr"/>
</dbReference>